<dbReference type="PANTHER" id="PTHR28259:SF1">
    <property type="entry name" value="FLUORIDE EXPORT PROTEIN 1-RELATED"/>
    <property type="match status" value="1"/>
</dbReference>
<sequence>MSKAQEQHSRELEERNRVMDAEEGLSASPVTGMPVEETPETMEAAYEAEEARPEPMFMFMEPVLAALVFFSMIGVLVRVYLTDLFTYRKQPIYALIWAQMIGCLVMGACMRLKGVLIHYSPALNVGITTGLCGSITTFSSWQLAVYEEFFNTNKGDHTRFKNFLGGISVLASTMACAIGALRFGQMAGEELRLAYEHYLRSVNTEATPLYRINTMLLGGQLAGRRRGWFGWDKWRFMDRALAVAGVLAVVAAVLVVALARSTRSVSIALLFGPLGTLLRWRLASLNAPHARLKHLTPSILLGLPFGTFAANVLGSATLAVIHILQTGVVVLPSAAACYVLAAVADGFCGCLTTVSTFAAEVSVLNRRRSVLYTAVSVVATQALFILIAGIYFKTATVDYAVC</sequence>
<dbReference type="EMBL" id="JANBTW010000099">
    <property type="protein sequence ID" value="KAJ2671586.1"/>
    <property type="molecule type" value="Genomic_DNA"/>
</dbReference>
<feature type="transmembrane region" description="Helical" evidence="10">
    <location>
        <begin position="122"/>
        <end position="143"/>
    </location>
</feature>
<dbReference type="PANTHER" id="PTHR28259">
    <property type="entry name" value="FLUORIDE EXPORT PROTEIN 1-RELATED"/>
    <property type="match status" value="1"/>
</dbReference>
<evidence type="ECO:0008006" key="13">
    <source>
        <dbReference type="Google" id="ProtNLM"/>
    </source>
</evidence>
<evidence type="ECO:0000256" key="1">
    <source>
        <dbReference type="ARBA" id="ARBA00002598"/>
    </source>
</evidence>
<dbReference type="OrthoDB" id="409792at2759"/>
<dbReference type="AlphaFoldDB" id="A0A9W8KVQ3"/>
<feature type="transmembrane region" description="Helical" evidence="10">
    <location>
        <begin position="370"/>
        <end position="392"/>
    </location>
</feature>
<dbReference type="GO" id="GO:1903425">
    <property type="term" value="F:fluoride transmembrane transporter activity"/>
    <property type="evidence" value="ECO:0007669"/>
    <property type="project" value="TreeGrafter"/>
</dbReference>
<feature type="compositionally biased region" description="Basic and acidic residues" evidence="9">
    <location>
        <begin position="1"/>
        <end position="20"/>
    </location>
</feature>
<feature type="transmembrane region" description="Helical" evidence="10">
    <location>
        <begin position="62"/>
        <end position="80"/>
    </location>
</feature>
<organism evidence="11 12">
    <name type="scientific">Coemansia spiralis</name>
    <dbReference type="NCBI Taxonomy" id="417178"/>
    <lineage>
        <taxon>Eukaryota</taxon>
        <taxon>Fungi</taxon>
        <taxon>Fungi incertae sedis</taxon>
        <taxon>Zoopagomycota</taxon>
        <taxon>Kickxellomycotina</taxon>
        <taxon>Kickxellomycetes</taxon>
        <taxon>Kickxellales</taxon>
        <taxon>Kickxellaceae</taxon>
        <taxon>Coemansia</taxon>
    </lineage>
</organism>
<reference evidence="11" key="1">
    <citation type="submission" date="2022-07" db="EMBL/GenBank/DDBJ databases">
        <title>Phylogenomic reconstructions and comparative analyses of Kickxellomycotina fungi.</title>
        <authorList>
            <person name="Reynolds N.K."/>
            <person name="Stajich J.E."/>
            <person name="Barry K."/>
            <person name="Grigoriev I.V."/>
            <person name="Crous P."/>
            <person name="Smith M.E."/>
        </authorList>
    </citation>
    <scope>NUCLEOTIDE SEQUENCE</scope>
    <source>
        <strain evidence="11">NRRL 3115</strain>
    </source>
</reference>
<evidence type="ECO:0000313" key="11">
    <source>
        <dbReference type="EMBL" id="KAJ2671586.1"/>
    </source>
</evidence>
<feature type="transmembrane region" description="Helical" evidence="10">
    <location>
        <begin position="240"/>
        <end position="259"/>
    </location>
</feature>
<dbReference type="Pfam" id="PF02537">
    <property type="entry name" value="CRCB"/>
    <property type="match status" value="2"/>
</dbReference>
<proteinExistence type="inferred from homology"/>
<dbReference type="InterPro" id="IPR003691">
    <property type="entry name" value="FluC"/>
</dbReference>
<evidence type="ECO:0000256" key="5">
    <source>
        <dbReference type="ARBA" id="ARBA00022989"/>
    </source>
</evidence>
<feature type="transmembrane region" description="Helical" evidence="10">
    <location>
        <begin position="330"/>
        <end position="358"/>
    </location>
</feature>
<comment type="function">
    <text evidence="1">Fluoride channel required for the rapid expulsion of cytoplasmic fluoride.</text>
</comment>
<feature type="transmembrane region" description="Helical" evidence="10">
    <location>
        <begin position="303"/>
        <end position="324"/>
    </location>
</feature>
<dbReference type="GO" id="GO:0005886">
    <property type="term" value="C:plasma membrane"/>
    <property type="evidence" value="ECO:0007669"/>
    <property type="project" value="UniProtKB-SubCell"/>
</dbReference>
<comment type="catalytic activity">
    <reaction evidence="8">
        <text>fluoride(in) = fluoride(out)</text>
        <dbReference type="Rhea" id="RHEA:76159"/>
        <dbReference type="ChEBI" id="CHEBI:17051"/>
    </reaction>
    <physiologicalReaction direction="left-to-right" evidence="8">
        <dbReference type="Rhea" id="RHEA:76160"/>
    </physiologicalReaction>
</comment>
<evidence type="ECO:0000256" key="2">
    <source>
        <dbReference type="ARBA" id="ARBA00004651"/>
    </source>
</evidence>
<comment type="caution">
    <text evidence="11">The sequence shown here is derived from an EMBL/GenBank/DDBJ whole genome shotgun (WGS) entry which is preliminary data.</text>
</comment>
<keyword evidence="6 10" id="KW-0472">Membrane</keyword>
<evidence type="ECO:0000256" key="10">
    <source>
        <dbReference type="SAM" id="Phobius"/>
    </source>
</evidence>
<feature type="transmembrane region" description="Helical" evidence="10">
    <location>
        <begin position="163"/>
        <end position="183"/>
    </location>
</feature>
<comment type="similarity">
    <text evidence="7">Belongs to the fluoride channel Fluc/FEX (TC 1.A.43) family.</text>
</comment>
<protein>
    <recommendedName>
        <fullName evidence="13">Fluoride ion transporter CrcB</fullName>
    </recommendedName>
</protein>
<evidence type="ECO:0000256" key="6">
    <source>
        <dbReference type="ARBA" id="ARBA00023136"/>
    </source>
</evidence>
<gene>
    <name evidence="11" type="ORF">GGI25_005453</name>
</gene>
<comment type="subcellular location">
    <subcellularLocation>
        <location evidence="2">Cell membrane</location>
        <topology evidence="2">Multi-pass membrane protein</topology>
    </subcellularLocation>
</comment>
<keyword evidence="4 10" id="KW-0812">Transmembrane</keyword>
<evidence type="ECO:0000256" key="8">
    <source>
        <dbReference type="ARBA" id="ARBA00035585"/>
    </source>
</evidence>
<feature type="region of interest" description="Disordered" evidence="9">
    <location>
        <begin position="1"/>
        <end position="23"/>
    </location>
</feature>
<evidence type="ECO:0000256" key="3">
    <source>
        <dbReference type="ARBA" id="ARBA00022475"/>
    </source>
</evidence>
<accession>A0A9W8KVQ3</accession>
<name>A0A9W8KVQ3_9FUNG</name>
<evidence type="ECO:0000256" key="7">
    <source>
        <dbReference type="ARBA" id="ARBA00035120"/>
    </source>
</evidence>
<feature type="transmembrane region" description="Helical" evidence="10">
    <location>
        <begin position="92"/>
        <end position="110"/>
    </location>
</feature>
<evidence type="ECO:0000313" key="12">
    <source>
        <dbReference type="Proteomes" id="UP001151518"/>
    </source>
</evidence>
<evidence type="ECO:0000256" key="9">
    <source>
        <dbReference type="SAM" id="MobiDB-lite"/>
    </source>
</evidence>
<keyword evidence="5 10" id="KW-1133">Transmembrane helix</keyword>
<keyword evidence="3" id="KW-1003">Cell membrane</keyword>
<evidence type="ECO:0000256" key="4">
    <source>
        <dbReference type="ARBA" id="ARBA00022692"/>
    </source>
</evidence>
<dbReference type="Proteomes" id="UP001151518">
    <property type="component" value="Unassembled WGS sequence"/>
</dbReference>